<dbReference type="eggNOG" id="COG1904">
    <property type="taxonomic scope" value="Bacteria"/>
</dbReference>
<dbReference type="RefSeq" id="WP_037546776.1">
    <property type="nucleotide sequence ID" value="NZ_JNUP01000048.1"/>
</dbReference>
<evidence type="ECO:0000256" key="7">
    <source>
        <dbReference type="HAMAP-Rule" id="MF_00675"/>
    </source>
</evidence>
<dbReference type="GO" id="GO:0019698">
    <property type="term" value="P:D-galacturonate catabolic process"/>
    <property type="evidence" value="ECO:0007669"/>
    <property type="project" value="TreeGrafter"/>
</dbReference>
<keyword evidence="9" id="KW-1185">Reference proteome</keyword>
<evidence type="ECO:0000256" key="4">
    <source>
        <dbReference type="ARBA" id="ARBA00012546"/>
    </source>
</evidence>
<dbReference type="EMBL" id="JNUP01000048">
    <property type="protein sequence ID" value="KGE72774.1"/>
    <property type="molecule type" value="Genomic_DNA"/>
</dbReference>
<dbReference type="Gene3D" id="1.10.2020.10">
    <property type="entry name" value="uronate isomerase, domain 2, chain A"/>
    <property type="match status" value="1"/>
</dbReference>
<organism evidence="8 9">
    <name type="scientific">Spirochaeta lutea</name>
    <dbReference type="NCBI Taxonomy" id="1480694"/>
    <lineage>
        <taxon>Bacteria</taxon>
        <taxon>Pseudomonadati</taxon>
        <taxon>Spirochaetota</taxon>
        <taxon>Spirochaetia</taxon>
        <taxon>Spirochaetales</taxon>
        <taxon>Spirochaetaceae</taxon>
        <taxon>Spirochaeta</taxon>
    </lineage>
</organism>
<comment type="pathway">
    <text evidence="2 7">Carbohydrate metabolism; pentose and glucuronate interconversion.</text>
</comment>
<dbReference type="InterPro" id="IPR032466">
    <property type="entry name" value="Metal_Hydrolase"/>
</dbReference>
<comment type="caution">
    <text evidence="8">The sequence shown here is derived from an EMBL/GenBank/DDBJ whole genome shotgun (WGS) entry which is preliminary data.</text>
</comment>
<protein>
    <recommendedName>
        <fullName evidence="5 7">Uronate isomerase</fullName>
        <ecNumber evidence="4 7">5.3.1.12</ecNumber>
    </recommendedName>
    <alternativeName>
        <fullName evidence="7">Glucuronate isomerase</fullName>
    </alternativeName>
    <alternativeName>
        <fullName evidence="7">Uronic isomerase</fullName>
    </alternativeName>
</protein>
<accession>A0A098QYN7</accession>
<name>A0A098QYN7_9SPIO</name>
<dbReference type="UniPathway" id="UPA00246"/>
<dbReference type="PANTHER" id="PTHR30068">
    <property type="entry name" value="URONATE ISOMERASE"/>
    <property type="match status" value="1"/>
</dbReference>
<dbReference type="OrthoDB" id="9766564at2"/>
<evidence type="ECO:0000256" key="6">
    <source>
        <dbReference type="ARBA" id="ARBA00023235"/>
    </source>
</evidence>
<dbReference type="AlphaFoldDB" id="A0A098QYN7"/>
<evidence type="ECO:0000256" key="5">
    <source>
        <dbReference type="ARBA" id="ARBA00020555"/>
    </source>
</evidence>
<evidence type="ECO:0000256" key="2">
    <source>
        <dbReference type="ARBA" id="ARBA00004892"/>
    </source>
</evidence>
<dbReference type="Pfam" id="PF02614">
    <property type="entry name" value="UxaC"/>
    <property type="match status" value="1"/>
</dbReference>
<evidence type="ECO:0000313" key="8">
    <source>
        <dbReference type="EMBL" id="KGE72774.1"/>
    </source>
</evidence>
<dbReference type="Proteomes" id="UP000029692">
    <property type="component" value="Unassembled WGS sequence"/>
</dbReference>
<evidence type="ECO:0000256" key="3">
    <source>
        <dbReference type="ARBA" id="ARBA00008397"/>
    </source>
</evidence>
<dbReference type="NCBIfam" id="NF002794">
    <property type="entry name" value="PRK02925.1"/>
    <property type="match status" value="1"/>
</dbReference>
<dbReference type="HAMAP" id="MF_00675">
    <property type="entry name" value="UxaC"/>
    <property type="match status" value="1"/>
</dbReference>
<sequence length="474" mass="54373">MSFMDRDFLLTTKTARRLYHQYAADMPIFDYHCHLIPRQIAEDTNFSDIAQVWLGGDHYKWRAMRSNGVDEHLITGDAEPREKFQAWAQTLPYLLGNPLYHWTHLELQRFFGITEVLDGDSAEEIWQECNRILTQEGLSARRMITQSKVYTIGTTDDPADSLEWHRQIRQIPTREFSTRVIPSFRPDPYLAIESAAFPQRVADLARRADRPIHTLDDLVQVLSDRIDFFDSLGCRASDHALETVGFTPPRQEAAREVFLRAMEARDSGTAESPNLPPEDRKLYQSYLLVELARRYSQKGWAMQLHIAARRNNNSRFMDRLGPDTGFDSVQDLSLADGLAGLLNHLESQNCLPKTVLYSLNPKDYYTIGTLMGCYQGGGIPGKIQFGSAWWFNDHRDGMEEQMRILGNLGLLPRFIGMLTDSRSFLSYTRHEYFRRILCNLLGGWAEAGEIPRDEGLLGKTVQNISFTNALEYFG</sequence>
<dbReference type="InterPro" id="IPR003766">
    <property type="entry name" value="Uronate_isomerase"/>
</dbReference>
<evidence type="ECO:0000256" key="1">
    <source>
        <dbReference type="ARBA" id="ARBA00001165"/>
    </source>
</evidence>
<evidence type="ECO:0000313" key="9">
    <source>
        <dbReference type="Proteomes" id="UP000029692"/>
    </source>
</evidence>
<dbReference type="EC" id="5.3.1.12" evidence="4 7"/>
<reference evidence="8 9" key="1">
    <citation type="submission" date="2014-05" db="EMBL/GenBank/DDBJ databases">
        <title>De novo Genome Sequence of Spirocheata sp.</title>
        <authorList>
            <person name="Shivani Y."/>
            <person name="Subhash Y."/>
            <person name="Tushar L."/>
            <person name="Sasikala C."/>
            <person name="Ramana C.V."/>
        </authorList>
    </citation>
    <scope>NUCLEOTIDE SEQUENCE [LARGE SCALE GENOMIC DNA]</scope>
    <source>
        <strain evidence="8 9">JC230</strain>
    </source>
</reference>
<dbReference type="PANTHER" id="PTHR30068:SF4">
    <property type="entry name" value="URONATE ISOMERASE"/>
    <property type="match status" value="1"/>
</dbReference>
<dbReference type="Gene3D" id="3.20.20.140">
    <property type="entry name" value="Metal-dependent hydrolases"/>
    <property type="match status" value="1"/>
</dbReference>
<comment type="catalytic activity">
    <reaction evidence="7">
        <text>aldehydo-D-galacturonate = keto-D-tagaturonate</text>
        <dbReference type="Rhea" id="RHEA:27702"/>
        <dbReference type="ChEBI" id="CHEBI:12952"/>
        <dbReference type="ChEBI" id="CHEBI:17886"/>
    </reaction>
</comment>
<gene>
    <name evidence="7" type="primary">uxaC</name>
    <name evidence="8" type="ORF">DC28_05920</name>
</gene>
<keyword evidence="6 7" id="KW-0413">Isomerase</keyword>
<comment type="similarity">
    <text evidence="3 7">Belongs to the metallo-dependent hydrolases superfamily. Uronate isomerase family.</text>
</comment>
<dbReference type="STRING" id="1480694.DC28_05920"/>
<dbReference type="GO" id="GO:0042840">
    <property type="term" value="P:D-glucuronate catabolic process"/>
    <property type="evidence" value="ECO:0007669"/>
    <property type="project" value="TreeGrafter"/>
</dbReference>
<comment type="catalytic activity">
    <reaction evidence="1 7">
        <text>D-glucuronate = D-fructuronate</text>
        <dbReference type="Rhea" id="RHEA:13049"/>
        <dbReference type="ChEBI" id="CHEBI:58720"/>
        <dbReference type="ChEBI" id="CHEBI:59863"/>
        <dbReference type="EC" id="5.3.1.12"/>
    </reaction>
</comment>
<dbReference type="SUPFAM" id="SSF51556">
    <property type="entry name" value="Metallo-dependent hydrolases"/>
    <property type="match status" value="1"/>
</dbReference>
<proteinExistence type="inferred from homology"/>
<dbReference type="GO" id="GO:0008880">
    <property type="term" value="F:glucuronate isomerase activity"/>
    <property type="evidence" value="ECO:0007669"/>
    <property type="project" value="UniProtKB-UniRule"/>
</dbReference>